<dbReference type="PANTHER" id="PTHR42711">
    <property type="entry name" value="ABC TRANSPORTER ATP-BINDING PROTEIN"/>
    <property type="match status" value="1"/>
</dbReference>
<evidence type="ECO:0000313" key="6">
    <source>
        <dbReference type="EMBL" id="MDG4984799.1"/>
    </source>
</evidence>
<evidence type="ECO:0000259" key="5">
    <source>
        <dbReference type="PROSITE" id="PS50893"/>
    </source>
</evidence>
<sequence length="298" mass="34016">MALIEIDHLTKDYGDNRGIFDINLSIEKGKSFGFVGTNGAGKTTTIRHLMGFLKPQQGNTTVDGLNSWTESSKIMKKVGYIPGEIAFPDAKTGTEFLSRQAELLKLSDLTYMNYLIKKLQLDPTANLKRMSKGMKQKTAIVAALMAEPEILIFDEPTTGLDPLMRQAFVEIVEAEREKGRTIFMSSHMFSEVEELCDEVALIKDGKLIAVKSTEEIKHNNVKDFKFEFISKSSYEAFLKENYNIIDKKEEHNQVVVQIIDSDTNELFKTLTHYNIKFMKENKYTLEDYFNNLYNKGDQ</sequence>
<dbReference type="GO" id="GO:0016887">
    <property type="term" value="F:ATP hydrolysis activity"/>
    <property type="evidence" value="ECO:0007669"/>
    <property type="project" value="InterPro"/>
</dbReference>
<name>A0A9X4SAC3_9LACT</name>
<dbReference type="InterPro" id="IPR027417">
    <property type="entry name" value="P-loop_NTPase"/>
</dbReference>
<dbReference type="InterPro" id="IPR003439">
    <property type="entry name" value="ABC_transporter-like_ATP-bd"/>
</dbReference>
<dbReference type="InterPro" id="IPR003593">
    <property type="entry name" value="AAA+_ATPase"/>
</dbReference>
<dbReference type="GO" id="GO:0005524">
    <property type="term" value="F:ATP binding"/>
    <property type="evidence" value="ECO:0007669"/>
    <property type="project" value="UniProtKB-KW"/>
</dbReference>
<dbReference type="EMBL" id="JAOWLY010000013">
    <property type="protein sequence ID" value="MDG4984799.1"/>
    <property type="molecule type" value="Genomic_DNA"/>
</dbReference>
<keyword evidence="2" id="KW-0813">Transport</keyword>
<dbReference type="RefSeq" id="WP_278229285.1">
    <property type="nucleotide sequence ID" value="NZ_JAOWLY010000013.1"/>
</dbReference>
<dbReference type="SMART" id="SM00382">
    <property type="entry name" value="AAA"/>
    <property type="match status" value="1"/>
</dbReference>
<dbReference type="CDD" id="cd03230">
    <property type="entry name" value="ABC_DR_subfamily_A"/>
    <property type="match status" value="1"/>
</dbReference>
<reference evidence="6" key="2">
    <citation type="journal article" date="2023" name="Food Microbiol.">
        <title>Evaluation of the fermentation potential of lactic acid bacteria isolated from herbs, fruits and vegetables as starter cultures in nut-based milk alternatives.</title>
        <authorList>
            <person name="Huang W."/>
            <person name="Dong A."/>
            <person name="Pham H.T."/>
            <person name="Zhou C."/>
            <person name="Huo Z."/>
            <person name="Watjen A.P."/>
            <person name="Prakash S."/>
            <person name="Bang-Berthelsen C.H."/>
            <person name="Turner M.S."/>
        </authorList>
    </citation>
    <scope>NUCLEOTIDE SEQUENCE</scope>
    <source>
        <strain evidence="6">3</strain>
    </source>
</reference>
<evidence type="ECO:0000256" key="2">
    <source>
        <dbReference type="ARBA" id="ARBA00022448"/>
    </source>
</evidence>
<dbReference type="Pfam" id="PF00005">
    <property type="entry name" value="ABC_tran"/>
    <property type="match status" value="1"/>
</dbReference>
<dbReference type="SUPFAM" id="SSF52540">
    <property type="entry name" value="P-loop containing nucleoside triphosphate hydrolases"/>
    <property type="match status" value="1"/>
</dbReference>
<keyword evidence="3" id="KW-0547">Nucleotide-binding</keyword>
<comment type="caution">
    <text evidence="6">The sequence shown here is derived from an EMBL/GenBank/DDBJ whole genome shotgun (WGS) entry which is preliminary data.</text>
</comment>
<organism evidence="6 7">
    <name type="scientific">Lactococcus lactis</name>
    <dbReference type="NCBI Taxonomy" id="1358"/>
    <lineage>
        <taxon>Bacteria</taxon>
        <taxon>Bacillati</taxon>
        <taxon>Bacillota</taxon>
        <taxon>Bacilli</taxon>
        <taxon>Lactobacillales</taxon>
        <taxon>Streptococcaceae</taxon>
        <taxon>Lactococcus</taxon>
    </lineage>
</organism>
<dbReference type="AlphaFoldDB" id="A0A9X4SAC3"/>
<dbReference type="PROSITE" id="PS50893">
    <property type="entry name" value="ABC_TRANSPORTER_2"/>
    <property type="match status" value="1"/>
</dbReference>
<proteinExistence type="inferred from homology"/>
<keyword evidence="4 6" id="KW-0067">ATP-binding</keyword>
<comment type="similarity">
    <text evidence="1">Belongs to the ABC transporter superfamily.</text>
</comment>
<dbReference type="PANTHER" id="PTHR42711:SF5">
    <property type="entry name" value="ABC TRANSPORTER ATP-BINDING PROTEIN NATA"/>
    <property type="match status" value="1"/>
</dbReference>
<dbReference type="InterPro" id="IPR050763">
    <property type="entry name" value="ABC_transporter_ATP-binding"/>
</dbReference>
<accession>A0A9X4SAC3</accession>
<dbReference type="Gene3D" id="3.40.50.300">
    <property type="entry name" value="P-loop containing nucleotide triphosphate hydrolases"/>
    <property type="match status" value="1"/>
</dbReference>
<dbReference type="Proteomes" id="UP001152614">
    <property type="component" value="Unassembled WGS sequence"/>
</dbReference>
<evidence type="ECO:0000313" key="7">
    <source>
        <dbReference type="Proteomes" id="UP001152614"/>
    </source>
</evidence>
<protein>
    <submittedName>
        <fullName evidence="6">ABC transporter ATP-binding protein</fullName>
    </submittedName>
</protein>
<feature type="domain" description="ABC transporter" evidence="5">
    <location>
        <begin position="4"/>
        <end position="229"/>
    </location>
</feature>
<evidence type="ECO:0000256" key="3">
    <source>
        <dbReference type="ARBA" id="ARBA00022741"/>
    </source>
</evidence>
<evidence type="ECO:0000256" key="4">
    <source>
        <dbReference type="ARBA" id="ARBA00022840"/>
    </source>
</evidence>
<reference evidence="6" key="1">
    <citation type="submission" date="2022-10" db="EMBL/GenBank/DDBJ databases">
        <authorList>
            <person name="Turner M.S."/>
            <person name="Huang W."/>
        </authorList>
    </citation>
    <scope>NUCLEOTIDE SEQUENCE</scope>
    <source>
        <strain evidence="6">3</strain>
    </source>
</reference>
<gene>
    <name evidence="6" type="ORF">OGZ51_11655</name>
</gene>
<evidence type="ECO:0000256" key="1">
    <source>
        <dbReference type="ARBA" id="ARBA00005417"/>
    </source>
</evidence>